<dbReference type="Pfam" id="PF09991">
    <property type="entry name" value="DUF2232"/>
    <property type="match status" value="1"/>
</dbReference>
<dbReference type="EMBL" id="SPMZ01000014">
    <property type="protein sequence ID" value="NMQ18569.1"/>
    <property type="molecule type" value="Genomic_DNA"/>
</dbReference>
<reference evidence="2 3" key="1">
    <citation type="submission" date="2019-03" db="EMBL/GenBank/DDBJ databases">
        <title>Metabolic reconstructions from genomes of highly enriched 'Candidatus Accumulibacter' and 'Candidatus Competibacter' bioreactor populations.</title>
        <authorList>
            <person name="Annavajhala M.K."/>
            <person name="Welles L."/>
            <person name="Abbas B."/>
            <person name="Sorokin D."/>
            <person name="Park H."/>
            <person name="Van Loosdrecht M."/>
            <person name="Chandran K."/>
        </authorList>
    </citation>
    <scope>NUCLEOTIDE SEQUENCE [LARGE SCALE GENOMIC DNA]</scope>
    <source>
        <strain evidence="2 3">SBR_G</strain>
    </source>
</reference>
<feature type="transmembrane region" description="Helical" evidence="1">
    <location>
        <begin position="24"/>
        <end position="45"/>
    </location>
</feature>
<feature type="transmembrane region" description="Helical" evidence="1">
    <location>
        <begin position="109"/>
        <end position="125"/>
    </location>
</feature>
<dbReference type="InterPro" id="IPR018710">
    <property type="entry name" value="DUF2232"/>
</dbReference>
<comment type="caution">
    <text evidence="2">The sequence shown here is derived from an EMBL/GenBank/DDBJ whole genome shotgun (WGS) entry which is preliminary data.</text>
</comment>
<evidence type="ECO:0000256" key="1">
    <source>
        <dbReference type="SAM" id="Phobius"/>
    </source>
</evidence>
<keyword evidence="1" id="KW-1133">Transmembrane helix</keyword>
<gene>
    <name evidence="2" type="ORF">E4P82_04760</name>
</gene>
<dbReference type="Proteomes" id="UP000760480">
    <property type="component" value="Unassembled WGS sequence"/>
</dbReference>
<feature type="transmembrane region" description="Helical" evidence="1">
    <location>
        <begin position="168"/>
        <end position="189"/>
    </location>
</feature>
<keyword evidence="1" id="KW-0812">Transmembrane</keyword>
<dbReference type="RefSeq" id="WP_169247827.1">
    <property type="nucleotide sequence ID" value="NZ_SPMZ01000014.1"/>
</dbReference>
<organism evidence="2 3">
    <name type="scientific">Candidatus Competibacter phosphatis</name>
    <dbReference type="NCBI Taxonomy" id="221280"/>
    <lineage>
        <taxon>Bacteria</taxon>
        <taxon>Pseudomonadati</taxon>
        <taxon>Pseudomonadota</taxon>
        <taxon>Gammaproteobacteria</taxon>
        <taxon>Candidatus Competibacteraceae</taxon>
        <taxon>Candidatus Competibacter</taxon>
    </lineage>
</organism>
<name>A0ABX1TKD6_9GAMM</name>
<proteinExistence type="predicted"/>
<evidence type="ECO:0000313" key="3">
    <source>
        <dbReference type="Proteomes" id="UP000760480"/>
    </source>
</evidence>
<feature type="transmembrane region" description="Helical" evidence="1">
    <location>
        <begin position="235"/>
        <end position="256"/>
    </location>
</feature>
<feature type="transmembrane region" description="Helical" evidence="1">
    <location>
        <begin position="209"/>
        <end position="229"/>
    </location>
</feature>
<protein>
    <submittedName>
        <fullName evidence="2">DUF2232 domain-containing protein</fullName>
    </submittedName>
</protein>
<accession>A0ABX1TKD6</accession>
<feature type="transmembrane region" description="Helical" evidence="1">
    <location>
        <begin position="77"/>
        <end position="97"/>
    </location>
</feature>
<keyword evidence="3" id="KW-1185">Reference proteome</keyword>
<feature type="transmembrane region" description="Helical" evidence="1">
    <location>
        <begin position="52"/>
        <end position="71"/>
    </location>
</feature>
<sequence length="303" mass="32045">MKSIAVFVMRGRSAAVLIAAPTAVLFWLFPPLLIVSGAVVALVTLRRGAAEGALLAVLAGLGAGALAGLVLGLGAMWPMLSVVLACWIPLWALASLLRATVSLSVTLRAAALLGLLGVGGFYLVLGDPAVWWSQTLDGLRQGLTTLPSGERATLEQLLDLLRSWAPLLPGQVVSAALLFVLAGLLLGRWWQALLFNPGGFRPEFHQLRLGRPLALLALALFGAAVLSGWPALSNLVLVLGTLYSVQGIAVAHALVFKLRLSPAWLLLLYLFLVPLLSQLVMALGIADAWADFRTRARPRPGKP</sequence>
<evidence type="ECO:0000313" key="2">
    <source>
        <dbReference type="EMBL" id="NMQ18569.1"/>
    </source>
</evidence>
<feature type="transmembrane region" description="Helical" evidence="1">
    <location>
        <begin position="263"/>
        <end position="286"/>
    </location>
</feature>
<keyword evidence="1" id="KW-0472">Membrane</keyword>